<proteinExistence type="predicted"/>
<keyword evidence="1" id="KW-1133">Transmembrane helix</keyword>
<sequence length="186" mass="20543">MLQASSSSAWNRRSAGARVWCSSLAPEAPAAIAPLETTTPPLGDATGLPLIVCPNCGDLRLVAFTCKWTKNCSKTFFKHPRKDDLVANKCGIIMVQSQYEQYLKKNKKIGYLGSTSLVDAVPNLLIEEVEQGKLGLHEMKEELAMVKLGMDEMKNKEHKRNCSRVGCPCIFVVSLVVLFIGWMVLK</sequence>
<evidence type="ECO:0000313" key="3">
    <source>
        <dbReference type="Proteomes" id="UP001497457"/>
    </source>
</evidence>
<organism evidence="2 3">
    <name type="scientific">Urochloa decumbens</name>
    <dbReference type="NCBI Taxonomy" id="240449"/>
    <lineage>
        <taxon>Eukaryota</taxon>
        <taxon>Viridiplantae</taxon>
        <taxon>Streptophyta</taxon>
        <taxon>Embryophyta</taxon>
        <taxon>Tracheophyta</taxon>
        <taxon>Spermatophyta</taxon>
        <taxon>Magnoliopsida</taxon>
        <taxon>Liliopsida</taxon>
        <taxon>Poales</taxon>
        <taxon>Poaceae</taxon>
        <taxon>PACMAD clade</taxon>
        <taxon>Panicoideae</taxon>
        <taxon>Panicodae</taxon>
        <taxon>Paniceae</taxon>
        <taxon>Melinidinae</taxon>
        <taxon>Urochloa</taxon>
    </lineage>
</organism>
<keyword evidence="3" id="KW-1185">Reference proteome</keyword>
<keyword evidence="1" id="KW-0812">Transmembrane</keyword>
<reference evidence="2" key="1">
    <citation type="submission" date="2024-10" db="EMBL/GenBank/DDBJ databases">
        <authorList>
            <person name="Ryan C."/>
        </authorList>
    </citation>
    <scope>NUCLEOTIDE SEQUENCE [LARGE SCALE GENOMIC DNA]</scope>
</reference>
<evidence type="ECO:0000256" key="1">
    <source>
        <dbReference type="SAM" id="Phobius"/>
    </source>
</evidence>
<protein>
    <submittedName>
        <fullName evidence="2">Uncharacterized protein</fullName>
    </submittedName>
</protein>
<keyword evidence="1" id="KW-0472">Membrane</keyword>
<dbReference type="EMBL" id="OZ075142">
    <property type="protein sequence ID" value="CAL5034400.1"/>
    <property type="molecule type" value="Genomic_DNA"/>
</dbReference>
<dbReference type="Proteomes" id="UP001497457">
    <property type="component" value="Chromosome 32b"/>
</dbReference>
<name>A0ABC9DAI2_9POAL</name>
<gene>
    <name evidence="2" type="ORF">URODEC1_LOCUS83083</name>
</gene>
<accession>A0ABC9DAI2</accession>
<dbReference type="AlphaFoldDB" id="A0ABC9DAI2"/>
<evidence type="ECO:0000313" key="2">
    <source>
        <dbReference type="EMBL" id="CAL5034400.1"/>
    </source>
</evidence>
<feature type="transmembrane region" description="Helical" evidence="1">
    <location>
        <begin position="165"/>
        <end position="185"/>
    </location>
</feature>